<organism evidence="1 2">
    <name type="scientific">Paenibacillus thalictri</name>
    <dbReference type="NCBI Taxonomy" id="2527873"/>
    <lineage>
        <taxon>Bacteria</taxon>
        <taxon>Bacillati</taxon>
        <taxon>Bacillota</taxon>
        <taxon>Bacilli</taxon>
        <taxon>Bacillales</taxon>
        <taxon>Paenibacillaceae</taxon>
        <taxon>Paenibacillus</taxon>
    </lineage>
</organism>
<dbReference type="EMBL" id="SIRE01000034">
    <property type="protein sequence ID" value="TBL70080.1"/>
    <property type="molecule type" value="Genomic_DNA"/>
</dbReference>
<reference evidence="1 2" key="1">
    <citation type="submission" date="2019-02" db="EMBL/GenBank/DDBJ databases">
        <title>Paenibacillus sp. nov., isolated from surface-sterilized tissue of Thalictrum simplex L.</title>
        <authorList>
            <person name="Tuo L."/>
        </authorList>
    </citation>
    <scope>NUCLEOTIDE SEQUENCE [LARGE SCALE GENOMIC DNA]</scope>
    <source>
        <strain evidence="1 2">N2SHLJ1</strain>
    </source>
</reference>
<dbReference type="Proteomes" id="UP000293142">
    <property type="component" value="Unassembled WGS sequence"/>
</dbReference>
<proteinExistence type="predicted"/>
<protein>
    <submittedName>
        <fullName evidence="1">Uncharacterized protein</fullName>
    </submittedName>
</protein>
<name>A0A4Q9DH95_9BACL</name>
<evidence type="ECO:0000313" key="2">
    <source>
        <dbReference type="Proteomes" id="UP000293142"/>
    </source>
</evidence>
<dbReference type="OrthoDB" id="2623173at2"/>
<dbReference type="AlphaFoldDB" id="A0A4Q9DH95"/>
<comment type="caution">
    <text evidence="1">The sequence shown here is derived from an EMBL/GenBank/DDBJ whole genome shotgun (WGS) entry which is preliminary data.</text>
</comment>
<keyword evidence="2" id="KW-1185">Reference proteome</keyword>
<accession>A0A4Q9DH95</accession>
<sequence>MSEQMLQHIIDQLSQINDRLTHVETNMATKDDISNMATKDDISNMATKDDIAKLATKEDIAILPFIQQAVLETNETVKRIELTQERHSKIIDLLSARSIEHESILKQLR</sequence>
<gene>
    <name evidence="1" type="ORF">EYB31_34280</name>
</gene>
<dbReference type="RefSeq" id="WP_131018104.1">
    <property type="nucleotide sequence ID" value="NZ_SIRE01000034.1"/>
</dbReference>
<evidence type="ECO:0000313" key="1">
    <source>
        <dbReference type="EMBL" id="TBL70080.1"/>
    </source>
</evidence>